<evidence type="ECO:0000313" key="3">
    <source>
        <dbReference type="Proteomes" id="UP000321362"/>
    </source>
</evidence>
<dbReference type="SUPFAM" id="SSF51182">
    <property type="entry name" value="RmlC-like cupins"/>
    <property type="match status" value="1"/>
</dbReference>
<evidence type="ECO:0000259" key="1">
    <source>
        <dbReference type="Pfam" id="PF07883"/>
    </source>
</evidence>
<feature type="domain" description="Cupin type-2" evidence="1">
    <location>
        <begin position="44"/>
        <end position="112"/>
    </location>
</feature>
<dbReference type="InterPro" id="IPR014710">
    <property type="entry name" value="RmlC-like_jellyroll"/>
</dbReference>
<dbReference type="OrthoDB" id="9090296at2"/>
<dbReference type="Gene3D" id="2.60.120.10">
    <property type="entry name" value="Jelly Rolls"/>
    <property type="match status" value="1"/>
</dbReference>
<sequence>MENTQKTVTFVGPEEGQGIAMAGNSYRVIISGRQTDGKYALIDMLVPPGGGPVPHAHPDVQESFYVVDGEVEVKSEAGSYIAGKGSFVNIPYGGIVHCFCNKSNQMAHLLCTVMPAGMEDFFMEAGEPAPFGTFLPLPPMTNELKSKMGALSEKYGQKMFPPDYLDK</sequence>
<keyword evidence="3" id="KW-1185">Reference proteome</keyword>
<dbReference type="RefSeq" id="WP_147053781.1">
    <property type="nucleotide sequence ID" value="NZ_CP042437.1"/>
</dbReference>
<dbReference type="InterPro" id="IPR013096">
    <property type="entry name" value="Cupin_2"/>
</dbReference>
<dbReference type="InterPro" id="IPR011051">
    <property type="entry name" value="RmlC_Cupin_sf"/>
</dbReference>
<accession>A0A5B8VZ61</accession>
<evidence type="ECO:0000313" key="2">
    <source>
        <dbReference type="EMBL" id="QEC76611.1"/>
    </source>
</evidence>
<organism evidence="2 3">
    <name type="scientific">Mucilaginibacter ginsenosidivorax</name>
    <dbReference type="NCBI Taxonomy" id="862126"/>
    <lineage>
        <taxon>Bacteria</taxon>
        <taxon>Pseudomonadati</taxon>
        <taxon>Bacteroidota</taxon>
        <taxon>Sphingobacteriia</taxon>
        <taxon>Sphingobacteriales</taxon>
        <taxon>Sphingobacteriaceae</taxon>
        <taxon>Mucilaginibacter</taxon>
    </lineage>
</organism>
<name>A0A5B8VZ61_9SPHI</name>
<dbReference type="KEGG" id="mgk:FSB76_11860"/>
<reference evidence="2 3" key="1">
    <citation type="journal article" date="2013" name="J. Microbiol.">
        <title>Mucilaginibacter ginsenosidivorax sp. nov., with ginsenoside converting activity isolated from sediment.</title>
        <authorList>
            <person name="Kim J.K."/>
            <person name="Choi T.E."/>
            <person name="Liu Q.M."/>
            <person name="Park H.Y."/>
            <person name="Yi T.H."/>
            <person name="Yoon M.H."/>
            <person name="Kim S.C."/>
            <person name="Im W.T."/>
        </authorList>
    </citation>
    <scope>NUCLEOTIDE SEQUENCE [LARGE SCALE GENOMIC DNA]</scope>
    <source>
        <strain evidence="2 3">KHI28</strain>
    </source>
</reference>
<gene>
    <name evidence="2" type="ORF">FSB76_11860</name>
</gene>
<dbReference type="AlphaFoldDB" id="A0A5B8VZ61"/>
<dbReference type="InterPro" id="IPR053146">
    <property type="entry name" value="QDO-like"/>
</dbReference>
<dbReference type="Pfam" id="PF07883">
    <property type="entry name" value="Cupin_2"/>
    <property type="match status" value="1"/>
</dbReference>
<dbReference type="PANTHER" id="PTHR36440">
    <property type="entry name" value="PUTATIVE (AFU_ORTHOLOGUE AFUA_8G07350)-RELATED"/>
    <property type="match status" value="1"/>
</dbReference>
<protein>
    <submittedName>
        <fullName evidence="2">Cupin domain-containing protein</fullName>
    </submittedName>
</protein>
<proteinExistence type="predicted"/>
<dbReference type="EMBL" id="CP042437">
    <property type="protein sequence ID" value="QEC76611.1"/>
    <property type="molecule type" value="Genomic_DNA"/>
</dbReference>
<dbReference type="Proteomes" id="UP000321362">
    <property type="component" value="Chromosome"/>
</dbReference>
<dbReference type="PANTHER" id="PTHR36440:SF1">
    <property type="entry name" value="PUTATIVE (AFU_ORTHOLOGUE AFUA_8G07350)-RELATED"/>
    <property type="match status" value="1"/>
</dbReference>